<protein>
    <submittedName>
        <fullName evidence="3">Uncharacterized protein</fullName>
    </submittedName>
</protein>
<evidence type="ECO:0000256" key="2">
    <source>
        <dbReference type="SAM" id="SignalP"/>
    </source>
</evidence>
<feature type="signal peptide" evidence="2">
    <location>
        <begin position="1"/>
        <end position="29"/>
    </location>
</feature>
<keyword evidence="1" id="KW-1133">Transmembrane helix</keyword>
<keyword evidence="1" id="KW-0812">Transmembrane</keyword>
<dbReference type="AlphaFoldDB" id="A0A2G5DH80"/>
<keyword evidence="1" id="KW-0472">Membrane</keyword>
<organism evidence="3 4">
    <name type="scientific">Aquilegia coerulea</name>
    <name type="common">Rocky mountain columbine</name>
    <dbReference type="NCBI Taxonomy" id="218851"/>
    <lineage>
        <taxon>Eukaryota</taxon>
        <taxon>Viridiplantae</taxon>
        <taxon>Streptophyta</taxon>
        <taxon>Embryophyta</taxon>
        <taxon>Tracheophyta</taxon>
        <taxon>Spermatophyta</taxon>
        <taxon>Magnoliopsida</taxon>
        <taxon>Ranunculales</taxon>
        <taxon>Ranunculaceae</taxon>
        <taxon>Thalictroideae</taxon>
        <taxon>Aquilegia</taxon>
    </lineage>
</organism>
<feature type="transmembrane region" description="Helical" evidence="1">
    <location>
        <begin position="45"/>
        <end position="66"/>
    </location>
</feature>
<accession>A0A2G5DH80</accession>
<dbReference type="EMBL" id="KZ305037">
    <property type="protein sequence ID" value="PIA42860.1"/>
    <property type="molecule type" value="Genomic_DNA"/>
</dbReference>
<keyword evidence="4" id="KW-1185">Reference proteome</keyword>
<gene>
    <name evidence="3" type="ORF">AQUCO_02000364v1</name>
</gene>
<dbReference type="InParanoid" id="A0A2G5DH80"/>
<dbReference type="Proteomes" id="UP000230069">
    <property type="component" value="Unassembled WGS sequence"/>
</dbReference>
<evidence type="ECO:0000256" key="1">
    <source>
        <dbReference type="SAM" id="Phobius"/>
    </source>
</evidence>
<sequence length="67" mass="6756">MAFSSSKTSTIAFMAVVIALFSLLGETFAADAPAPGPSSSASGNISLSISAAFVLSLVAFLFGSFFQ</sequence>
<reference evidence="3 4" key="1">
    <citation type="submission" date="2017-09" db="EMBL/GenBank/DDBJ databases">
        <title>WGS assembly of Aquilegia coerulea Goldsmith.</title>
        <authorList>
            <person name="Hodges S."/>
            <person name="Kramer E."/>
            <person name="Nordborg M."/>
            <person name="Tomkins J."/>
            <person name="Borevitz J."/>
            <person name="Derieg N."/>
            <person name="Yan J."/>
            <person name="Mihaltcheva S."/>
            <person name="Hayes R.D."/>
            <person name="Rokhsar D."/>
        </authorList>
    </citation>
    <scope>NUCLEOTIDE SEQUENCE [LARGE SCALE GENOMIC DNA]</scope>
    <source>
        <strain evidence="4">cv. Goldsmith</strain>
    </source>
</reference>
<evidence type="ECO:0000313" key="4">
    <source>
        <dbReference type="Proteomes" id="UP000230069"/>
    </source>
</evidence>
<name>A0A2G5DH80_AQUCA</name>
<proteinExistence type="predicted"/>
<keyword evidence="2" id="KW-0732">Signal</keyword>
<evidence type="ECO:0000313" key="3">
    <source>
        <dbReference type="EMBL" id="PIA42860.1"/>
    </source>
</evidence>
<feature type="chain" id="PRO_5013572808" evidence="2">
    <location>
        <begin position="30"/>
        <end position="67"/>
    </location>
</feature>